<evidence type="ECO:0000313" key="1">
    <source>
        <dbReference type="EMBL" id="MBX58345.1"/>
    </source>
</evidence>
<reference evidence="1" key="1">
    <citation type="submission" date="2018-02" db="EMBL/GenBank/DDBJ databases">
        <title>Rhizophora mucronata_Transcriptome.</title>
        <authorList>
            <person name="Meera S.P."/>
            <person name="Sreeshan A."/>
            <person name="Augustine A."/>
        </authorList>
    </citation>
    <scope>NUCLEOTIDE SEQUENCE</scope>
    <source>
        <tissue evidence="1">Leaf</tissue>
    </source>
</reference>
<name>A0A2P2PUG0_RHIMU</name>
<organism evidence="1">
    <name type="scientific">Rhizophora mucronata</name>
    <name type="common">Asiatic mangrove</name>
    <dbReference type="NCBI Taxonomy" id="61149"/>
    <lineage>
        <taxon>Eukaryota</taxon>
        <taxon>Viridiplantae</taxon>
        <taxon>Streptophyta</taxon>
        <taxon>Embryophyta</taxon>
        <taxon>Tracheophyta</taxon>
        <taxon>Spermatophyta</taxon>
        <taxon>Magnoliopsida</taxon>
        <taxon>eudicotyledons</taxon>
        <taxon>Gunneridae</taxon>
        <taxon>Pentapetalae</taxon>
        <taxon>rosids</taxon>
        <taxon>fabids</taxon>
        <taxon>Malpighiales</taxon>
        <taxon>Rhizophoraceae</taxon>
        <taxon>Rhizophora</taxon>
    </lineage>
</organism>
<proteinExistence type="predicted"/>
<protein>
    <submittedName>
        <fullName evidence="1">Uncharacterized protein</fullName>
    </submittedName>
</protein>
<dbReference type="AlphaFoldDB" id="A0A2P2PUG0"/>
<sequence>MQSMQKHKPNICTCLSPDTNLSSHKFVTSANIERWLKWIMSQSKYNTIVLMPMKSSINS</sequence>
<dbReference type="EMBL" id="GGEC01077861">
    <property type="protein sequence ID" value="MBX58345.1"/>
    <property type="molecule type" value="Transcribed_RNA"/>
</dbReference>
<accession>A0A2P2PUG0</accession>